<dbReference type="OrthoDB" id="6513042at2759"/>
<feature type="compositionally biased region" description="Polar residues" evidence="2">
    <location>
        <begin position="1"/>
        <end position="11"/>
    </location>
</feature>
<dbReference type="Proteomes" id="UP000008784">
    <property type="component" value="Unassembled WGS sequence"/>
</dbReference>
<dbReference type="EMBL" id="ADOT01000140">
    <property type="protein sequence ID" value="EGX48431.1"/>
    <property type="molecule type" value="Genomic_DNA"/>
</dbReference>
<comment type="caution">
    <text evidence="5">The sequence shown here is derived from an EMBL/GenBank/DDBJ whole genome shotgun (WGS) entry which is preliminary data.</text>
</comment>
<gene>
    <name evidence="5" type="ORF">AOL_s00080g60</name>
</gene>
<dbReference type="AlphaFoldDB" id="G1XE25"/>
<keyword evidence="1" id="KW-0347">Helicase</keyword>
<dbReference type="InterPro" id="IPR041677">
    <property type="entry name" value="DNA2/NAM7_AAA_11"/>
</dbReference>
<dbReference type="InterPro" id="IPR047187">
    <property type="entry name" value="SF1_C_Upf1"/>
</dbReference>
<dbReference type="PANTHER" id="PTHR10887">
    <property type="entry name" value="DNA2/NAM7 HELICASE FAMILY"/>
    <property type="match status" value="1"/>
</dbReference>
<dbReference type="Pfam" id="PF13086">
    <property type="entry name" value="AAA_11"/>
    <property type="match status" value="1"/>
</dbReference>
<keyword evidence="1" id="KW-0067">ATP-binding</keyword>
<dbReference type="InterPro" id="IPR027417">
    <property type="entry name" value="P-loop_NTPase"/>
</dbReference>
<dbReference type="Gene3D" id="3.40.50.300">
    <property type="entry name" value="P-loop containing nucleotide triphosphate hydrolases"/>
    <property type="match status" value="2"/>
</dbReference>
<feature type="region of interest" description="Disordered" evidence="2">
    <location>
        <begin position="1"/>
        <end position="27"/>
    </location>
</feature>
<dbReference type="eggNOG" id="KOG1802">
    <property type="taxonomic scope" value="Eukaryota"/>
</dbReference>
<dbReference type="RefSeq" id="XP_011122737.1">
    <property type="nucleotide sequence ID" value="XM_011124435.1"/>
</dbReference>
<evidence type="ECO:0000256" key="2">
    <source>
        <dbReference type="SAM" id="MobiDB-lite"/>
    </source>
</evidence>
<reference evidence="5 6" key="1">
    <citation type="journal article" date="2011" name="PLoS Pathog.">
        <title>Genomic and proteomic analyses of the fungus Arthrobotrys oligospora provide insights into nematode-trap formation.</title>
        <authorList>
            <person name="Yang J."/>
            <person name="Wang L."/>
            <person name="Ji X."/>
            <person name="Feng Y."/>
            <person name="Li X."/>
            <person name="Zou C."/>
            <person name="Xu J."/>
            <person name="Ren Y."/>
            <person name="Mi Q."/>
            <person name="Wu J."/>
            <person name="Liu S."/>
            <person name="Liu Y."/>
            <person name="Huang X."/>
            <person name="Wang H."/>
            <person name="Niu X."/>
            <person name="Li J."/>
            <person name="Liang L."/>
            <person name="Luo Y."/>
            <person name="Ji K."/>
            <person name="Zhou W."/>
            <person name="Yu Z."/>
            <person name="Li G."/>
            <person name="Liu Y."/>
            <person name="Li L."/>
            <person name="Qiao M."/>
            <person name="Feng L."/>
            <person name="Zhang K.-Q."/>
        </authorList>
    </citation>
    <scope>NUCLEOTIDE SEQUENCE [LARGE SCALE GENOMIC DNA]</scope>
    <source>
        <strain evidence="6">ATCC 24927 / CBS 115.81 / DSM 1491</strain>
    </source>
</reference>
<proteinExistence type="predicted"/>
<dbReference type="HOGENOM" id="CLU_291172_0_0_1"/>
<keyword evidence="1" id="KW-0378">Hydrolase</keyword>
<keyword evidence="1" id="KW-0547">Nucleotide-binding</keyword>
<dbReference type="InterPro" id="IPR041679">
    <property type="entry name" value="DNA2/NAM7-like_C"/>
</dbReference>
<protein>
    <recommendedName>
        <fullName evidence="7">DNA2/NAM7 helicase-like C-terminal domain-containing protein</fullName>
    </recommendedName>
</protein>
<dbReference type="OMA" id="KWIVEWH"/>
<evidence type="ECO:0000313" key="5">
    <source>
        <dbReference type="EMBL" id="EGX48431.1"/>
    </source>
</evidence>
<sequence length="1049" mass="119248">MADETTYTFPASSLDRGSGSQAVERPSKRLRKRTNLIFNQRYDPITMVMKWRNGEKSAELLCEGQKTNTRLKVFHQPNGLKTMCFFCPMPSRNKPNNIADLQFIQFHDDSVNIRALMFSKDGTLWSPGENGKPNPDDHYMIVSIRFDIPYPNQLPPKDDRTNHHSIDWRIFDSIAGIKGGLLEMRFKPWLDLYNWILKIQEPVNITYQQKVLDRWWRDRREFETTWRPIVKREYEQLKAETEKHIITDLLAEFEELQVFSNDKLEPAADLTEEDLPKRGSKFFRVTLCPGPNFKLPLDNNNQPLKIECKEGSKFRLRWPVPGKKHAFFELKGTVSAEDEYRSETSPGIVASMVIPINRQTDPRKAAVFSLQMVADRTIYDRQVQAIKNLAKPRPKVEDILKPEEVLLLGKPASPILLSTEVDLRAIWRKSLFSGGLDESQMSAAMKCLQYNASVIQGPPGTGKSFTVIQTVIAFLRAQIALAFENIRLEIRSWDKEQWEREKREAEETRAAPCEATGTTDTKEDVEINDAIGSPGSETVSVKSNQEYIRPRPSLEDWHKRVPHVLVTAGSNYAVNQLLRIWHNFVNQPGYSDLLDRVDPLVVRYVAENLYHFQPGDKSGSAEAASITELKHVHGDDVDYDDDRWSTPLLLEVRDSKKTQFPSQYSHLVKQQTLFPGRYESLIDLKRRVASGTANDEVLGEIHDLTMEINNMLFSNSLVVFSTTSSSGGFTVSAHFKPDVVIIDEAGQLSEVDTCVGYASSIGVGQIILAGDHVQLPPINTHSIPFLQMSGLEKIANIKGADSGVLTTDQDVVGPGPQWALLRHNYRSVRGIVQPVSQMFYDGLLRHTIENTREEDIFMRVWTRGRTKEVKDDPSEAPCILWHNVPQDSVTDDPVSTSKLNYISADLIVQLLSIIGSEGNAWAIDPRDIVVIPMYSAQVGVIRKVMKEKLEGDMRNVKVATVDSFQGQECPYVIIDLVRSTIDGARPLGFLRDRRRINVAISRAKLKTIIFGDITMYSQSEEFQYGHRSKCLFNLAQEILYKESQSLREY</sequence>
<dbReference type="STRING" id="756982.G1XE25"/>
<accession>G1XE25</accession>
<dbReference type="PANTHER" id="PTHR10887:SF495">
    <property type="entry name" value="HELICASE SENATAXIN ISOFORM X1-RELATED"/>
    <property type="match status" value="1"/>
</dbReference>
<dbReference type="Pfam" id="PF13087">
    <property type="entry name" value="AAA_12"/>
    <property type="match status" value="1"/>
</dbReference>
<dbReference type="GO" id="GO:0004386">
    <property type="term" value="F:helicase activity"/>
    <property type="evidence" value="ECO:0007669"/>
    <property type="project" value="InterPro"/>
</dbReference>
<evidence type="ECO:0000256" key="1">
    <source>
        <dbReference type="ARBA" id="ARBA00022806"/>
    </source>
</evidence>
<feature type="domain" description="DNA2/NAM7 helicase helicase" evidence="3">
    <location>
        <begin position="436"/>
        <end position="778"/>
    </location>
</feature>
<dbReference type="InterPro" id="IPR045055">
    <property type="entry name" value="DNA2/NAM7-like"/>
</dbReference>
<evidence type="ECO:0008006" key="7">
    <source>
        <dbReference type="Google" id="ProtNLM"/>
    </source>
</evidence>
<evidence type="ECO:0000313" key="6">
    <source>
        <dbReference type="Proteomes" id="UP000008784"/>
    </source>
</evidence>
<dbReference type="SUPFAM" id="SSF52540">
    <property type="entry name" value="P-loop containing nucleoside triphosphate hydrolases"/>
    <property type="match status" value="1"/>
</dbReference>
<feature type="domain" description="DNA2/NAM7 helicase-like C-terminal" evidence="4">
    <location>
        <begin position="819"/>
        <end position="1012"/>
    </location>
</feature>
<organism evidence="5 6">
    <name type="scientific">Arthrobotrys oligospora (strain ATCC 24927 / CBS 115.81 / DSM 1491)</name>
    <name type="common">Nematode-trapping fungus</name>
    <name type="synonym">Didymozoophaga oligospora</name>
    <dbReference type="NCBI Taxonomy" id="756982"/>
    <lineage>
        <taxon>Eukaryota</taxon>
        <taxon>Fungi</taxon>
        <taxon>Dikarya</taxon>
        <taxon>Ascomycota</taxon>
        <taxon>Pezizomycotina</taxon>
        <taxon>Orbiliomycetes</taxon>
        <taxon>Orbiliales</taxon>
        <taxon>Orbiliaceae</taxon>
        <taxon>Orbilia</taxon>
        <taxon>Orbilia oligospora</taxon>
    </lineage>
</organism>
<keyword evidence="6" id="KW-1185">Reference proteome</keyword>
<evidence type="ECO:0000259" key="4">
    <source>
        <dbReference type="Pfam" id="PF13087"/>
    </source>
</evidence>
<dbReference type="CDD" id="cd18808">
    <property type="entry name" value="SF1_C_Upf1"/>
    <property type="match status" value="1"/>
</dbReference>
<dbReference type="InParanoid" id="G1XE25"/>
<dbReference type="GeneID" id="22894064"/>
<evidence type="ECO:0000259" key="3">
    <source>
        <dbReference type="Pfam" id="PF13086"/>
    </source>
</evidence>
<name>G1XE25_ARTOA</name>